<feature type="transmembrane region" description="Helical" evidence="1">
    <location>
        <begin position="250"/>
        <end position="272"/>
    </location>
</feature>
<dbReference type="InterPro" id="IPR007059">
    <property type="entry name" value="DmsC"/>
</dbReference>
<keyword evidence="1" id="KW-0812">Transmembrane</keyword>
<sequence>MHELPLVFFTVLAQGTVGLFLVLACLLMANSDANRQQLLNKLLMVVLVLLGISGAAAMTHLGQPLRAVNVIFGLEHLSALSVEIMTTSLFGGAVFTYVAMVHFGILPKLQKLVLAGAMGLGVLLLLAIANVYTLATVPAWNSGWTIFQFVMTAFVVGIPAAALMLRSQSVSLGAFQKNTDRALATLGFITLGLVLVGYPLYLFWLGQVDLPANPLGLFDYHGSLMLARLGLLFAGLGVWVIAATRGNNSAVGLAAVSTVLVLTAELCGRIFFYDLHMFASGM</sequence>
<dbReference type="Proteomes" id="UP000027997">
    <property type="component" value="Unassembled WGS sequence"/>
</dbReference>
<keyword evidence="3" id="KW-1185">Reference proteome</keyword>
<evidence type="ECO:0000313" key="3">
    <source>
        <dbReference type="Proteomes" id="UP000027997"/>
    </source>
</evidence>
<dbReference type="eggNOG" id="COG3302">
    <property type="taxonomic scope" value="Bacteria"/>
</dbReference>
<dbReference type="EMBL" id="JOJP01000001">
    <property type="protein sequence ID" value="KEI69978.1"/>
    <property type="molecule type" value="Genomic_DNA"/>
</dbReference>
<reference evidence="2 3" key="1">
    <citation type="submission" date="2014-06" db="EMBL/GenBank/DDBJ databases">
        <title>Whole Genome Sequences of Three Symbiotic Endozoicomonas Bacteria.</title>
        <authorList>
            <person name="Neave M.J."/>
            <person name="Apprill A."/>
            <person name="Voolstra C.R."/>
        </authorList>
    </citation>
    <scope>NUCLEOTIDE SEQUENCE [LARGE SCALE GENOMIC DNA]</scope>
    <source>
        <strain evidence="2 3">DSM 22380</strain>
    </source>
</reference>
<organism evidence="2 3">
    <name type="scientific">Endozoicomonas elysicola</name>
    <dbReference type="NCBI Taxonomy" id="305900"/>
    <lineage>
        <taxon>Bacteria</taxon>
        <taxon>Pseudomonadati</taxon>
        <taxon>Pseudomonadota</taxon>
        <taxon>Gammaproteobacteria</taxon>
        <taxon>Oceanospirillales</taxon>
        <taxon>Endozoicomonadaceae</taxon>
        <taxon>Endozoicomonas</taxon>
    </lineage>
</organism>
<feature type="transmembrane region" description="Helical" evidence="1">
    <location>
        <begin position="6"/>
        <end position="30"/>
    </location>
</feature>
<dbReference type="GO" id="GO:0005886">
    <property type="term" value="C:plasma membrane"/>
    <property type="evidence" value="ECO:0007669"/>
    <property type="project" value="TreeGrafter"/>
</dbReference>
<name>A0A081K752_9GAMM</name>
<protein>
    <recommendedName>
        <fullName evidence="4">Dimethyl sulfoxide reductase</fullName>
    </recommendedName>
</protein>
<feature type="transmembrane region" description="Helical" evidence="1">
    <location>
        <begin position="225"/>
        <end position="243"/>
    </location>
</feature>
<dbReference type="GO" id="GO:0009390">
    <property type="term" value="C:dimethyl sulfoxide reductase complex"/>
    <property type="evidence" value="ECO:0007669"/>
    <property type="project" value="TreeGrafter"/>
</dbReference>
<feature type="transmembrane region" description="Helical" evidence="1">
    <location>
        <begin position="82"/>
        <end position="105"/>
    </location>
</feature>
<evidence type="ECO:0000313" key="2">
    <source>
        <dbReference type="EMBL" id="KEI69978.1"/>
    </source>
</evidence>
<dbReference type="GO" id="GO:0009389">
    <property type="term" value="F:dimethyl sulfoxide reductase activity"/>
    <property type="evidence" value="ECO:0007669"/>
    <property type="project" value="TreeGrafter"/>
</dbReference>
<feature type="transmembrane region" description="Helical" evidence="1">
    <location>
        <begin position="112"/>
        <end position="132"/>
    </location>
</feature>
<dbReference type="AlphaFoldDB" id="A0A081K752"/>
<feature type="transmembrane region" description="Helical" evidence="1">
    <location>
        <begin position="42"/>
        <end position="62"/>
    </location>
</feature>
<dbReference type="RefSeq" id="WP_020583242.1">
    <property type="nucleotide sequence ID" value="NZ_JOJP01000001.1"/>
</dbReference>
<dbReference type="PANTHER" id="PTHR38095">
    <property type="entry name" value="ANAEROBIC DIMETHYL SULFOXIDE REDUCTASE CHAIN YNFH"/>
    <property type="match status" value="1"/>
</dbReference>
<gene>
    <name evidence="2" type="ORF">GV64_03755</name>
</gene>
<keyword evidence="1" id="KW-0472">Membrane</keyword>
<proteinExistence type="predicted"/>
<keyword evidence="1" id="KW-1133">Transmembrane helix</keyword>
<dbReference type="Pfam" id="PF04976">
    <property type="entry name" value="DmsC"/>
    <property type="match status" value="1"/>
</dbReference>
<dbReference type="GO" id="GO:0019645">
    <property type="term" value="P:anaerobic electron transport chain"/>
    <property type="evidence" value="ECO:0007669"/>
    <property type="project" value="InterPro"/>
</dbReference>
<evidence type="ECO:0000256" key="1">
    <source>
        <dbReference type="SAM" id="Phobius"/>
    </source>
</evidence>
<accession>A0A081K752</accession>
<dbReference type="STRING" id="305900.GV64_03755"/>
<evidence type="ECO:0008006" key="4">
    <source>
        <dbReference type="Google" id="ProtNLM"/>
    </source>
</evidence>
<feature type="transmembrane region" description="Helical" evidence="1">
    <location>
        <begin position="144"/>
        <end position="165"/>
    </location>
</feature>
<dbReference type="PANTHER" id="PTHR38095:SF2">
    <property type="entry name" value="ANAEROBIC DIMETHYL SULFOXIDE REDUCTASE CHAIN C"/>
    <property type="match status" value="1"/>
</dbReference>
<comment type="caution">
    <text evidence="2">The sequence shown here is derived from an EMBL/GenBank/DDBJ whole genome shotgun (WGS) entry which is preliminary data.</text>
</comment>
<feature type="transmembrane region" description="Helical" evidence="1">
    <location>
        <begin position="186"/>
        <end position="205"/>
    </location>
</feature>